<dbReference type="InterPro" id="IPR001320">
    <property type="entry name" value="Iontro_rcpt_C"/>
</dbReference>
<feature type="region of interest" description="Disordered" evidence="20">
    <location>
        <begin position="819"/>
        <end position="851"/>
    </location>
</feature>
<dbReference type="FunFam" id="3.40.190.10:FF:000210">
    <property type="entry name" value="Glutamate receptor ionotropic, kainate 1"/>
    <property type="match status" value="1"/>
</dbReference>
<dbReference type="Pfam" id="PF01094">
    <property type="entry name" value="ANF_receptor"/>
    <property type="match status" value="1"/>
</dbReference>
<evidence type="ECO:0000313" key="25">
    <source>
        <dbReference type="Proteomes" id="UP000663865"/>
    </source>
</evidence>
<feature type="binding site" evidence="17">
    <location>
        <position position="1932"/>
    </location>
    <ligand>
        <name>L-glutamate</name>
        <dbReference type="ChEBI" id="CHEBI:29985"/>
    </ligand>
</feature>
<feature type="domain" description="Ionotropic glutamate receptor C-terminal" evidence="22">
    <location>
        <begin position="1618"/>
        <end position="1996"/>
    </location>
</feature>
<dbReference type="InterPro" id="IPR001370">
    <property type="entry name" value="BIR_rpt"/>
</dbReference>
<dbReference type="SMART" id="SM00079">
    <property type="entry name" value="PBPe"/>
    <property type="match status" value="1"/>
</dbReference>
<feature type="compositionally biased region" description="Basic and acidic residues" evidence="20">
    <location>
        <begin position="819"/>
        <end position="834"/>
    </location>
</feature>
<accession>A0A818H8J5</accession>
<evidence type="ECO:0000256" key="9">
    <source>
        <dbReference type="ARBA" id="ARBA00023136"/>
    </source>
</evidence>
<keyword evidence="5" id="KW-0732">Signal</keyword>
<keyword evidence="2" id="KW-0813">Transport</keyword>
<evidence type="ECO:0000256" key="14">
    <source>
        <dbReference type="ARBA" id="ARBA00023303"/>
    </source>
</evidence>
<feature type="site" description="Crucial to convey clamshell closure to channel opening" evidence="18">
    <location>
        <position position="1862"/>
    </location>
</feature>
<feature type="binding site" evidence="17">
    <location>
        <position position="1715"/>
    </location>
    <ligand>
        <name>L-glutamate</name>
        <dbReference type="ChEBI" id="CHEBI:29985"/>
    </ligand>
</feature>
<dbReference type="PRINTS" id="PR00177">
    <property type="entry name" value="NMDARECEPTOR"/>
</dbReference>
<keyword evidence="9 21" id="KW-0472">Membrane</keyword>
<evidence type="ECO:0000256" key="6">
    <source>
        <dbReference type="ARBA" id="ARBA00022989"/>
    </source>
</evidence>
<evidence type="ECO:0000259" key="23">
    <source>
        <dbReference type="SMART" id="SM00918"/>
    </source>
</evidence>
<evidence type="ECO:0000256" key="18">
    <source>
        <dbReference type="PIRSR" id="PIRSR601508-2"/>
    </source>
</evidence>
<keyword evidence="4 21" id="KW-0812">Transmembrane</keyword>
<feature type="binding site" evidence="17">
    <location>
        <position position="1720"/>
    </location>
    <ligand>
        <name>L-glutamate</name>
        <dbReference type="ChEBI" id="CHEBI:29985"/>
    </ligand>
</feature>
<evidence type="ECO:0000256" key="12">
    <source>
        <dbReference type="ARBA" id="ARBA00023257"/>
    </source>
</evidence>
<evidence type="ECO:0000256" key="15">
    <source>
        <dbReference type="ARBA" id="ARBA00034104"/>
    </source>
</evidence>
<dbReference type="InterPro" id="IPR028082">
    <property type="entry name" value="Peripla_BP_I"/>
</dbReference>
<evidence type="ECO:0000256" key="19">
    <source>
        <dbReference type="PIRSR" id="PIRSR601508-3"/>
    </source>
</evidence>
<dbReference type="FunFam" id="1.10.287.70:FF:000064">
    <property type="entry name" value="Glutamate receptor ionotropic, kainate"/>
    <property type="match status" value="1"/>
</dbReference>
<dbReference type="Gene3D" id="1.10.533.10">
    <property type="entry name" value="Death Domain, Fas"/>
    <property type="match status" value="1"/>
</dbReference>
<dbReference type="GO" id="GO:0045211">
    <property type="term" value="C:postsynaptic membrane"/>
    <property type="evidence" value="ECO:0007669"/>
    <property type="project" value="UniProtKB-SubCell"/>
</dbReference>
<feature type="transmembrane region" description="Helical" evidence="21">
    <location>
        <begin position="1800"/>
        <end position="1821"/>
    </location>
</feature>
<evidence type="ECO:0000259" key="22">
    <source>
        <dbReference type="SMART" id="SM00079"/>
    </source>
</evidence>
<feature type="transmembrane region" description="Helical" evidence="21">
    <location>
        <begin position="1833"/>
        <end position="1855"/>
    </location>
</feature>
<dbReference type="InterPro" id="IPR050784">
    <property type="entry name" value="IAP"/>
</dbReference>
<feature type="binding site" evidence="17">
    <location>
        <position position="1884"/>
    </location>
    <ligand>
        <name>L-glutamate</name>
        <dbReference type="ChEBI" id="CHEBI:29985"/>
    </ligand>
</feature>
<dbReference type="GO" id="GO:0005634">
    <property type="term" value="C:nucleus"/>
    <property type="evidence" value="ECO:0007669"/>
    <property type="project" value="TreeGrafter"/>
</dbReference>
<keyword evidence="13" id="KW-1071">Ligand-gated ion channel</keyword>
<dbReference type="SMART" id="SM00238">
    <property type="entry name" value="BIR"/>
    <property type="match status" value="7"/>
</dbReference>
<feature type="transmembrane region" description="Helical" evidence="21">
    <location>
        <begin position="2016"/>
        <end position="2043"/>
    </location>
</feature>
<dbReference type="Gene3D" id="3.40.190.10">
    <property type="entry name" value="Periplasmic binding protein-like II"/>
    <property type="match status" value="2"/>
</dbReference>
<dbReference type="InterPro" id="IPR001508">
    <property type="entry name" value="Iono_Glu_rcpt_met"/>
</dbReference>
<dbReference type="InterPro" id="IPR001828">
    <property type="entry name" value="ANF_lig-bd_rcpt"/>
</dbReference>
<feature type="domain" description="Ionotropic glutamate receptor L-glutamate and glycine-binding" evidence="23">
    <location>
        <begin position="1628"/>
        <end position="1704"/>
    </location>
</feature>
<dbReference type="GO" id="GO:0005737">
    <property type="term" value="C:cytoplasm"/>
    <property type="evidence" value="ECO:0007669"/>
    <property type="project" value="TreeGrafter"/>
</dbReference>
<comment type="similarity">
    <text evidence="1">Belongs to the glutamate-gated ion channel (TC 1.A.10.1) family.</text>
</comment>
<feature type="compositionally biased region" description="Polar residues" evidence="20">
    <location>
        <begin position="837"/>
        <end position="851"/>
    </location>
</feature>
<name>A0A818H8J5_9BILA</name>
<keyword evidence="8" id="KW-0406">Ion transport</keyword>
<evidence type="ECO:0000256" key="20">
    <source>
        <dbReference type="SAM" id="MobiDB-lite"/>
    </source>
</evidence>
<dbReference type="PROSITE" id="PS50143">
    <property type="entry name" value="BIR_REPEAT_2"/>
    <property type="match status" value="7"/>
</dbReference>
<evidence type="ECO:0000256" key="11">
    <source>
        <dbReference type="ARBA" id="ARBA00023180"/>
    </source>
</evidence>
<dbReference type="InterPro" id="IPR019594">
    <property type="entry name" value="Glu/Gly-bd"/>
</dbReference>
<dbReference type="GO" id="GO:0034702">
    <property type="term" value="C:monoatomic ion channel complex"/>
    <property type="evidence" value="ECO:0007669"/>
    <property type="project" value="UniProtKB-ARBA"/>
</dbReference>
<keyword evidence="14" id="KW-0407">Ion channel</keyword>
<feature type="compositionally biased region" description="Low complexity" evidence="20">
    <location>
        <begin position="95"/>
        <end position="107"/>
    </location>
</feature>
<keyword evidence="12" id="KW-0628">Postsynaptic cell membrane</keyword>
<feature type="region of interest" description="Disordered" evidence="20">
    <location>
        <begin position="446"/>
        <end position="517"/>
    </location>
</feature>
<proteinExistence type="inferred from homology"/>
<evidence type="ECO:0000256" key="4">
    <source>
        <dbReference type="ARBA" id="ARBA00022692"/>
    </source>
</evidence>
<evidence type="ECO:0000256" key="3">
    <source>
        <dbReference type="ARBA" id="ARBA00022475"/>
    </source>
</evidence>
<feature type="compositionally biased region" description="Polar residues" evidence="20">
    <location>
        <begin position="457"/>
        <end position="484"/>
    </location>
</feature>
<dbReference type="PANTHER" id="PTHR10044:SF139">
    <property type="entry name" value="DEATH-ASSOCIATED INHIBITOR OF APOPTOSIS 2"/>
    <property type="match status" value="1"/>
</dbReference>
<feature type="transmembrane region" description="Helical" evidence="21">
    <location>
        <begin position="1759"/>
        <end position="1779"/>
    </location>
</feature>
<feature type="region of interest" description="Disordered" evidence="20">
    <location>
        <begin position="2094"/>
        <end position="2113"/>
    </location>
</feature>
<keyword evidence="19" id="KW-1015">Disulfide bond</keyword>
<dbReference type="SMART" id="SM00918">
    <property type="entry name" value="Lig_chan-Glu_bd"/>
    <property type="match status" value="1"/>
</dbReference>
<comment type="subcellular location">
    <subcellularLocation>
        <location evidence="15">Postsynaptic cell membrane</location>
        <topology evidence="15">Multi-pass membrane protein</topology>
    </subcellularLocation>
</comment>
<dbReference type="Gene3D" id="3.40.50.2300">
    <property type="match status" value="2"/>
</dbReference>
<dbReference type="GO" id="GO:0005230">
    <property type="term" value="F:extracellular ligand-gated monoatomic ion channel activity"/>
    <property type="evidence" value="ECO:0007669"/>
    <property type="project" value="UniProtKB-ARBA"/>
</dbReference>
<evidence type="ECO:0000256" key="16">
    <source>
        <dbReference type="ARBA" id="ARBA00072754"/>
    </source>
</evidence>
<feature type="compositionally biased region" description="Basic and acidic residues" evidence="20">
    <location>
        <begin position="2101"/>
        <end position="2113"/>
    </location>
</feature>
<evidence type="ECO:0000256" key="8">
    <source>
        <dbReference type="ARBA" id="ARBA00023065"/>
    </source>
</evidence>
<feature type="compositionally biased region" description="Low complexity" evidence="20">
    <location>
        <begin position="485"/>
        <end position="497"/>
    </location>
</feature>
<dbReference type="Proteomes" id="UP000663865">
    <property type="component" value="Unassembled WGS sequence"/>
</dbReference>
<dbReference type="SUPFAM" id="SSF53822">
    <property type="entry name" value="Periplasmic binding protein-like I"/>
    <property type="match status" value="1"/>
</dbReference>
<dbReference type="Pfam" id="PF00060">
    <property type="entry name" value="Lig_chan"/>
    <property type="match status" value="1"/>
</dbReference>
<dbReference type="GO" id="GO:0007166">
    <property type="term" value="P:cell surface receptor signaling pathway"/>
    <property type="evidence" value="ECO:0007669"/>
    <property type="project" value="UniProtKB-ARBA"/>
</dbReference>
<dbReference type="Gene3D" id="1.10.1170.10">
    <property type="entry name" value="Inhibitor Of Apoptosis Protein (2mihbC-IAP-1), Chain A"/>
    <property type="match status" value="7"/>
</dbReference>
<dbReference type="EMBL" id="CAJNYV010002776">
    <property type="protein sequence ID" value="CAF3502443.1"/>
    <property type="molecule type" value="Genomic_DNA"/>
</dbReference>
<dbReference type="GO" id="GO:0004888">
    <property type="term" value="F:transmembrane signaling receptor activity"/>
    <property type="evidence" value="ECO:0007669"/>
    <property type="project" value="UniProtKB-ARBA"/>
</dbReference>
<dbReference type="SUPFAM" id="SSF53850">
    <property type="entry name" value="Periplasmic binding protein-like II"/>
    <property type="match status" value="1"/>
</dbReference>
<evidence type="ECO:0000313" key="24">
    <source>
        <dbReference type="EMBL" id="CAF3502443.1"/>
    </source>
</evidence>
<evidence type="ECO:0000256" key="21">
    <source>
        <dbReference type="SAM" id="Phobius"/>
    </source>
</evidence>
<protein>
    <recommendedName>
        <fullName evidence="16">Glutamate receptor 1</fullName>
    </recommendedName>
</protein>
<dbReference type="Gene3D" id="1.10.287.70">
    <property type="match status" value="1"/>
</dbReference>
<keyword evidence="10" id="KW-0675">Receptor</keyword>
<feature type="binding site" evidence="17">
    <location>
        <position position="1883"/>
    </location>
    <ligand>
        <name>L-glutamate</name>
        <dbReference type="ChEBI" id="CHEBI:29985"/>
    </ligand>
</feature>
<dbReference type="SUPFAM" id="SSF57924">
    <property type="entry name" value="Inhibitor of apoptosis (IAP) repeat"/>
    <property type="match status" value="7"/>
</dbReference>
<dbReference type="InterPro" id="IPR011029">
    <property type="entry name" value="DEATH-like_dom_sf"/>
</dbReference>
<dbReference type="FunFam" id="3.40.190.10:FF:000087">
    <property type="entry name" value="glutamate receptor 4 isoform X2"/>
    <property type="match status" value="1"/>
</dbReference>
<comment type="caution">
    <text evidence="24">The sequence shown here is derived from an EMBL/GenBank/DDBJ whole genome shotgun (WGS) entry which is preliminary data.</text>
</comment>
<feature type="binding site" evidence="17">
    <location>
        <position position="1713"/>
    </location>
    <ligand>
        <name>L-glutamate</name>
        <dbReference type="ChEBI" id="CHEBI:29985"/>
    </ligand>
</feature>
<evidence type="ECO:0000256" key="10">
    <source>
        <dbReference type="ARBA" id="ARBA00023170"/>
    </source>
</evidence>
<dbReference type="Gene3D" id="1.10.8.10">
    <property type="entry name" value="DNA helicase RuvA subunit, C-terminal domain"/>
    <property type="match status" value="1"/>
</dbReference>
<keyword evidence="7" id="KW-0770">Synapse</keyword>
<evidence type="ECO:0000256" key="17">
    <source>
        <dbReference type="PIRSR" id="PIRSR601508-1"/>
    </source>
</evidence>
<gene>
    <name evidence="24" type="ORF">KIK155_LOCUS15863</name>
</gene>
<dbReference type="CDD" id="cd00022">
    <property type="entry name" value="BIR"/>
    <property type="match status" value="4"/>
</dbReference>
<feature type="region of interest" description="Disordered" evidence="20">
    <location>
        <begin position="90"/>
        <end position="119"/>
    </location>
</feature>
<evidence type="ECO:0000256" key="5">
    <source>
        <dbReference type="ARBA" id="ARBA00022729"/>
    </source>
</evidence>
<dbReference type="PROSITE" id="PS01282">
    <property type="entry name" value="BIR_REPEAT_1"/>
    <property type="match status" value="1"/>
</dbReference>
<dbReference type="Pfam" id="PF10613">
    <property type="entry name" value="Lig_chan-Glu_bd"/>
    <property type="match status" value="1"/>
</dbReference>
<dbReference type="Pfam" id="PF00653">
    <property type="entry name" value="BIR"/>
    <property type="match status" value="6"/>
</dbReference>
<dbReference type="PANTHER" id="PTHR10044">
    <property type="entry name" value="INHIBITOR OF APOPTOSIS"/>
    <property type="match status" value="1"/>
</dbReference>
<evidence type="ECO:0000256" key="7">
    <source>
        <dbReference type="ARBA" id="ARBA00023018"/>
    </source>
</evidence>
<evidence type="ECO:0000256" key="1">
    <source>
        <dbReference type="ARBA" id="ARBA00008685"/>
    </source>
</evidence>
<keyword evidence="6 21" id="KW-1133">Transmembrane helix</keyword>
<feature type="disulfide bond" evidence="19">
    <location>
        <begin position="1265"/>
        <end position="1530"/>
    </location>
</feature>
<organism evidence="24 25">
    <name type="scientific">Rotaria socialis</name>
    <dbReference type="NCBI Taxonomy" id="392032"/>
    <lineage>
        <taxon>Eukaryota</taxon>
        <taxon>Metazoa</taxon>
        <taxon>Spiralia</taxon>
        <taxon>Gnathifera</taxon>
        <taxon>Rotifera</taxon>
        <taxon>Eurotatoria</taxon>
        <taxon>Bdelloidea</taxon>
        <taxon>Philodinida</taxon>
        <taxon>Philodinidae</taxon>
        <taxon>Rotaria</taxon>
    </lineage>
</organism>
<keyword evidence="3" id="KW-1003">Cell membrane</keyword>
<sequence length="2113" mass="240724">MNFRSKTEPQRIPSLRDRIQLMVQSIKKVGVHSVCHMAAAGFQYIGNGDTARCKDCGLEASNWTLDMNPFTIHSQRRPDCPFVCSVLTSSLSNPSKSTASTVKTSTSEEPENQCKRRKIGTGASKSISHTLIEADSLQQVRRRTFSHWPHRTIPFSAQMIQAGFFNCNVGDRVICIYCNLICQQWTPHTDDPCDVHKTLSPNCPYVKSKLMHPAISSINIDDESSTQSNNIFRVPCHAVYSEIPKRYESFINWPNRDAPSIDDLVRAGFFYTGSNNSVTCFHCNGSLQNLRLNDNPTIEHARWFPHCTYAKQLCGDHLYRKIQEYKRAQQERSRSNQVNERTDFIDMSNTNLRTNSEQLLIPDESTLSRHVAARLDLPISQRLLQQNFKLSIVKRCWEDQLRLKRDNFVSEYDLYVACLILQKQITHIDGKKENIVIPSLRMKQIRSKAEVQREGSDGTTSPARDTDQSSSIHVSNDTAHESATSSSQSSSRLRLQSNANENQEEIKATPTNNDATQTQVSEVAIPCMICSIKEKQLACLPCGHLIRRHAITVVRQIGHCAVPSPHDTISFLLFRTSISQQALNSSTGMSHEIKDLTSIPTSVLETDLIQQVQRRSFSHWSHRAIPSSAQMIEAGFFNCNVGDRVICIYCNLICQQWTPHKDDPCEVHKKLSPNCPYVKSKLMRPAVSPINVGDGKSTVNTSDIRSRTASNLGPLRSNDTVFTDSCNPAYSEIPKRHASYATWPIEDLPPVDDLVRAGFFYTGTKSIVTCFYCNGSLQNWAPNDNPMIEHARWFPHCAYARKLCGEELYRKIQESKRAHEEHARANESKNRTVRNDIPNTSAPSLPPTTNRRQLLIPDESTLSRLVAARLDLPISQRLLKQNFKLSIIKRCWEDQLRLKHDDFVSESDLYMACLILQRQIEHINGKKENIIIPSIAMKKIVDFDDDKEKLIKSEKSFKNWPNISPSPMEMIKARWCRTGRITPDCTSCLYCGIEYHDWNANDNPLDIHQRLSLFCPFARSSHRMYSSSVPTKPIPEVFTKEKIANAATEPNSKLIATSASYYSIPEHRQTSLNTFPGGLPRNAEEIIRSGLYCVGQSTKLRCYNCRRSFNNIHDCPSGEINVMHRYQSPNCSYARLLPTQSETTSANIGDLCRWCLTNSKEIAAYPSHQNFILYNDFICHWNMIRNTIYVFLIISVRSQTHIPIGWFVDEKTSNDADLNAFYDALSAAIILNDTTFSWPVDQFNFQSISDNVTDSNIYSSVHQICNRLGSGVIGSISSVDHSKTRLLDLFMTRLHVSMISLNYFNYNKQDLTSLNKLYHLTMKIDLLPVLVALIKRYKITKLFYIMEGDEAFERFQTLVVAQAREKSYDVLDIQGRQLIDITNSNNTGILLQSIEIKDRGSKEELYIVLDLNNISSYIKLLMQIRHHGMTTPHYHYILMSLDADRIDMGTFRYGGVNVTYFLPQSSFKMNISSDGSLTDRLSLASFEKKSLADALSLYMRAIMRLDRDIRSKIIHSGYEDNNFDHLKIDCRTKENHRSHEIFGEELFIIMKSLSFDGYSGHIAFNDYGERINYTLSIYQVTMNRLPRNIGNFTRDEFTLRDFRVFEGRQAHDFDKTRERIISTIIDEPFTMLNESAVGNLTASDAAGQYFTFDELYGYCVDLARLICENKLRIPCKFRIVKDNSFGNKPANDQPWTGMIGELVRREADLAVAPLTITSQRENVVDFSKPWMNLGISILISKPEKNKPGVFSFMTPLSKEIWMCVAFAYIGVSVILFLVSRFSPYEWSMKNQETMQLSNKFSILNTLFFALAAFMQQGVDFIPRSISGRLVAGVWWYFSMILVSSYTANLAAFLTVKRMVTPIESVEDLARQTEIKYGVVRGGSTQAFFEKSDVKLFQRMWTYMQQRDDVFVASNEEGISKVRKSKEYAFLLESTKNEYTNERSPCDTMKIGSNLDSKGYGIATPVGSELREAINIAILEMSEDGTMNNLKKKWWYDRSECHSDTTKDSKQNNALNLVNVAGIFYILIGGLALAILIAVLEFFVKANNEAKQTKNNFVDVMRRNMRLSIAGIPLGEAVAIKKISLKFPRQNNFPSSDPLFDENGHLPDNNHSHL</sequence>
<keyword evidence="11" id="KW-0325">Glycoprotein</keyword>
<evidence type="ECO:0000256" key="2">
    <source>
        <dbReference type="ARBA" id="ARBA00022448"/>
    </source>
</evidence>
<reference evidence="24" key="1">
    <citation type="submission" date="2021-02" db="EMBL/GenBank/DDBJ databases">
        <authorList>
            <person name="Nowell W R."/>
        </authorList>
    </citation>
    <scope>NUCLEOTIDE SEQUENCE</scope>
</reference>
<feature type="compositionally biased region" description="Basic and acidic residues" evidence="20">
    <location>
        <begin position="447"/>
        <end position="456"/>
    </location>
</feature>
<evidence type="ECO:0000256" key="13">
    <source>
        <dbReference type="ARBA" id="ARBA00023286"/>
    </source>
</evidence>
<feature type="disulfide bond" evidence="19">
    <location>
        <begin position="1945"/>
        <end position="2000"/>
    </location>
</feature>